<dbReference type="Proteomes" id="UP000653076">
    <property type="component" value="Unassembled WGS sequence"/>
</dbReference>
<evidence type="ECO:0000313" key="2">
    <source>
        <dbReference type="Proteomes" id="UP000653076"/>
    </source>
</evidence>
<gene>
    <name evidence="1" type="ORF">Vqi01_17630</name>
</gene>
<dbReference type="EMBL" id="BOPC01000023">
    <property type="protein sequence ID" value="GIJ26601.1"/>
    <property type="molecule type" value="Genomic_DNA"/>
</dbReference>
<comment type="caution">
    <text evidence="1">The sequence shown here is derived from an EMBL/GenBank/DDBJ whole genome shotgun (WGS) entry which is preliminary data.</text>
</comment>
<protein>
    <submittedName>
        <fullName evidence="1">Uncharacterized protein</fullName>
    </submittedName>
</protein>
<keyword evidence="2" id="KW-1185">Reference proteome</keyword>
<name>A0ABQ4J9A3_9ACTN</name>
<reference evidence="1 2" key="1">
    <citation type="submission" date="2021-01" db="EMBL/GenBank/DDBJ databases">
        <title>Whole genome shotgun sequence of Verrucosispora qiuiae NBRC 106684.</title>
        <authorList>
            <person name="Komaki H."/>
            <person name="Tamura T."/>
        </authorList>
    </citation>
    <scope>NUCLEOTIDE SEQUENCE [LARGE SCALE GENOMIC DNA]</scope>
    <source>
        <strain evidence="1 2">NBRC 106684</strain>
    </source>
</reference>
<accession>A0ABQ4J9A3</accession>
<evidence type="ECO:0000313" key="1">
    <source>
        <dbReference type="EMBL" id="GIJ26601.1"/>
    </source>
</evidence>
<proteinExistence type="predicted"/>
<sequence>MMGVHGKGTLMRMSYEDKEAVRAEPARRPTRSALPAAGLAGRPSEMALLALQRAAGNAAVVQRMAGPLSVQRATLIIRPSTTAGGIPAGTISGVSGLRNRPPSNLHGSQGQHLTAYVVFEDAIRSAVVGRTPQDAATALIAYLTELRALPGMTTPSARYLDPYLDAAEASLVAAENANASAARDIVGAQIDEILTIRNHVPGTAQRGVGGGHGEGNSAGIVREVERNRRAGADFPSTWGTDDAIADQVRHMMWRLLDYDPPPTATPKTVTAVLITHYRSLWSAYPYTFDWLTAKNRLLRKYLIDHHGEPGLPLRRWTVADLKPIFDDVHAGL</sequence>
<organism evidence="1 2">
    <name type="scientific">Micromonospora qiuiae</name>
    <dbReference type="NCBI Taxonomy" id="502268"/>
    <lineage>
        <taxon>Bacteria</taxon>
        <taxon>Bacillati</taxon>
        <taxon>Actinomycetota</taxon>
        <taxon>Actinomycetes</taxon>
        <taxon>Micromonosporales</taxon>
        <taxon>Micromonosporaceae</taxon>
        <taxon>Micromonospora</taxon>
    </lineage>
</organism>